<comment type="caution">
    <text evidence="2">The sequence shown here is derived from an EMBL/GenBank/DDBJ whole genome shotgun (WGS) entry which is preliminary data.</text>
</comment>
<keyword evidence="1" id="KW-0472">Membrane</keyword>
<organism evidence="2 3">
    <name type="scientific">Stereocaulon virgatum</name>
    <dbReference type="NCBI Taxonomy" id="373712"/>
    <lineage>
        <taxon>Eukaryota</taxon>
        <taxon>Fungi</taxon>
        <taxon>Dikarya</taxon>
        <taxon>Ascomycota</taxon>
        <taxon>Pezizomycotina</taxon>
        <taxon>Lecanoromycetes</taxon>
        <taxon>OSLEUM clade</taxon>
        <taxon>Lecanoromycetidae</taxon>
        <taxon>Lecanorales</taxon>
        <taxon>Lecanorineae</taxon>
        <taxon>Stereocaulaceae</taxon>
        <taxon>Stereocaulon</taxon>
    </lineage>
</organism>
<accession>A0ABR4AK37</accession>
<gene>
    <name evidence="2" type="ORF">N7G274_002232</name>
</gene>
<name>A0ABR4AK37_9LECA</name>
<sequence>MSGPSYLWARFTEAQPDTPFSNHLARFIRNNHMRTLNFQVCVSGTFDDNTAGAWSIYPVANACLVVPWWYTLGFSVVGFLLGDLAIMFAIAIAHMAVGAIPRLINRVLRLARWVSGLFFI</sequence>
<proteinExistence type="predicted"/>
<dbReference type="Proteomes" id="UP001590950">
    <property type="component" value="Unassembled WGS sequence"/>
</dbReference>
<reference evidence="2 3" key="1">
    <citation type="submission" date="2024-09" db="EMBL/GenBank/DDBJ databases">
        <title>Rethinking Asexuality: The Enigmatic Case of Functional Sexual Genes in Lepraria (Stereocaulaceae).</title>
        <authorList>
            <person name="Doellman M."/>
            <person name="Sun Y."/>
            <person name="Barcenas-Pena A."/>
            <person name="Lumbsch H.T."/>
            <person name="Grewe F."/>
        </authorList>
    </citation>
    <scope>NUCLEOTIDE SEQUENCE [LARGE SCALE GENOMIC DNA]</scope>
    <source>
        <strain evidence="2 3">Mercado 3170</strain>
    </source>
</reference>
<evidence type="ECO:0000313" key="3">
    <source>
        <dbReference type="Proteomes" id="UP001590950"/>
    </source>
</evidence>
<dbReference type="EMBL" id="JBEFKJ010000007">
    <property type="protein sequence ID" value="KAL2045151.1"/>
    <property type="molecule type" value="Genomic_DNA"/>
</dbReference>
<keyword evidence="1" id="KW-0812">Transmembrane</keyword>
<evidence type="ECO:0000256" key="1">
    <source>
        <dbReference type="SAM" id="Phobius"/>
    </source>
</evidence>
<protein>
    <submittedName>
        <fullName evidence="2">Uncharacterized protein</fullName>
    </submittedName>
</protein>
<feature type="transmembrane region" description="Helical" evidence="1">
    <location>
        <begin position="74"/>
        <end position="100"/>
    </location>
</feature>
<keyword evidence="3" id="KW-1185">Reference proteome</keyword>
<evidence type="ECO:0000313" key="2">
    <source>
        <dbReference type="EMBL" id="KAL2045151.1"/>
    </source>
</evidence>
<keyword evidence="1" id="KW-1133">Transmembrane helix</keyword>